<dbReference type="Proteomes" id="UP000199315">
    <property type="component" value="Unassembled WGS sequence"/>
</dbReference>
<dbReference type="AlphaFoldDB" id="A0A1D3TXR9"/>
<reference evidence="1 2" key="1">
    <citation type="submission" date="2016-09" db="EMBL/GenBank/DDBJ databases">
        <authorList>
            <person name="Capua I."/>
            <person name="De Benedictis P."/>
            <person name="Joannis T."/>
            <person name="Lombin L.H."/>
            <person name="Cattoli G."/>
        </authorList>
    </citation>
    <scope>NUCLEOTIDE SEQUENCE [LARGE SCALE GENOMIC DNA]</scope>
    <source>
        <strain evidence="1 2">GluBS11</strain>
    </source>
</reference>
<protein>
    <submittedName>
        <fullName evidence="1">Uncharacterized protein</fullName>
    </submittedName>
</protein>
<dbReference type="RefSeq" id="WP_139133574.1">
    <property type="nucleotide sequence ID" value="NZ_FMKA01000033.1"/>
</dbReference>
<dbReference type="EMBL" id="FMKA01000033">
    <property type="protein sequence ID" value="SCP99142.1"/>
    <property type="molecule type" value="Genomic_DNA"/>
</dbReference>
<evidence type="ECO:0000313" key="1">
    <source>
        <dbReference type="EMBL" id="SCP99142.1"/>
    </source>
</evidence>
<dbReference type="OrthoDB" id="2886193at2"/>
<proteinExistence type="predicted"/>
<organism evidence="1 2">
    <name type="scientific">Anaerobium acetethylicum</name>
    <dbReference type="NCBI Taxonomy" id="1619234"/>
    <lineage>
        <taxon>Bacteria</taxon>
        <taxon>Bacillati</taxon>
        <taxon>Bacillota</taxon>
        <taxon>Clostridia</taxon>
        <taxon>Lachnospirales</taxon>
        <taxon>Lachnospiraceae</taxon>
        <taxon>Anaerobium</taxon>
    </lineage>
</organism>
<name>A0A1D3TXR9_9FIRM</name>
<keyword evidence="2" id="KW-1185">Reference proteome</keyword>
<evidence type="ECO:0000313" key="2">
    <source>
        <dbReference type="Proteomes" id="UP000199315"/>
    </source>
</evidence>
<sequence length="388" mass="44284">MRKYAKIGKAVLARALGLQKNYTEEIESRREVTDEVASGCTTCKWKDVSSVAKEGTALYEEQVSNCASCKTKQTKMECTYKKVYRNEKNQYGYLPRLKTHAIKLFLAYHMLEADDNGFVRNVSIKELATLLGCNVKTIKNNNRILMEYGYIHFSNVTADTINIYLPEFASYFEPAGSGGRGFLVLSEDVFSAIVETRSLNPIRLSLRQLMEFDILNNQGFTVQEKTYKELKRTLPDYCKPNVIRKVASLLNMFEVTINASSLRLAIKDEYNAKKVKKAEKAHYEEDLAQFFCELTNHVSAINTLVMDKNESQYASFFASNPFDGFKLFPYRPGDLADLAGLCVEYSKQIVIDALSLVYREYILREGKKVRLLGALTRSYIQHRYGQLA</sequence>
<gene>
    <name evidence="1" type="ORF">SAMN05421730_103312</name>
</gene>
<accession>A0A1D3TXR9</accession>